<dbReference type="GO" id="GO:0008897">
    <property type="term" value="F:holo-[acyl-carrier-protein] synthase activity"/>
    <property type="evidence" value="ECO:0007669"/>
    <property type="project" value="InterPro"/>
</dbReference>
<protein>
    <submittedName>
        <fullName evidence="4">4'-phosphopantetheinyl transferase superfamily protein</fullName>
    </submittedName>
</protein>
<organism evidence="4 5">
    <name type="scientific">Catalinimonas alkaloidigena</name>
    <dbReference type="NCBI Taxonomy" id="1075417"/>
    <lineage>
        <taxon>Bacteria</taxon>
        <taxon>Pseudomonadati</taxon>
        <taxon>Bacteroidota</taxon>
        <taxon>Cytophagia</taxon>
        <taxon>Cytophagales</taxon>
        <taxon>Catalimonadaceae</taxon>
        <taxon>Catalinimonas</taxon>
    </lineage>
</organism>
<evidence type="ECO:0000256" key="1">
    <source>
        <dbReference type="ARBA" id="ARBA00022679"/>
    </source>
</evidence>
<dbReference type="Pfam" id="PF17837">
    <property type="entry name" value="4PPT_N"/>
    <property type="match status" value="1"/>
</dbReference>
<feature type="domain" description="4'-phosphopantetheinyl transferase N-terminal" evidence="3">
    <location>
        <begin position="45"/>
        <end position="103"/>
    </location>
</feature>
<proteinExistence type="predicted"/>
<evidence type="ECO:0000313" key="4">
    <source>
        <dbReference type="EMBL" id="SDK19906.1"/>
    </source>
</evidence>
<name>A0A1G8ZXR1_9BACT</name>
<evidence type="ECO:0000259" key="3">
    <source>
        <dbReference type="Pfam" id="PF17837"/>
    </source>
</evidence>
<evidence type="ECO:0000259" key="2">
    <source>
        <dbReference type="Pfam" id="PF01648"/>
    </source>
</evidence>
<dbReference type="SUPFAM" id="SSF56214">
    <property type="entry name" value="4'-phosphopantetheinyl transferase"/>
    <property type="match status" value="2"/>
</dbReference>
<feature type="domain" description="4'-phosphopantetheinyl transferase" evidence="2">
    <location>
        <begin position="110"/>
        <end position="165"/>
    </location>
</feature>
<dbReference type="STRING" id="1075417.SAMN05421823_102121"/>
<reference evidence="4 5" key="1">
    <citation type="submission" date="2016-10" db="EMBL/GenBank/DDBJ databases">
        <authorList>
            <person name="de Groot N.N."/>
        </authorList>
    </citation>
    <scope>NUCLEOTIDE SEQUENCE [LARGE SCALE GENOMIC DNA]</scope>
    <source>
        <strain evidence="4 5">DSM 25186</strain>
    </source>
</reference>
<sequence length="213" mass="24574">MPVVQEELGQRGGWLLWEITESEATLKQEAAACVGNWAEWEEITHAERRRAWLAARRAAVVLAEHMGVTPAPLYKDGFGKPRWPHDDWSVSLTHAGTYAAALMHYRQPSGIDLELIRPKLVPLAPKYLSAEEQQDACDDPTRLCVYWSAKEALYKLHGRRRLSFRTDLHITLPGDLHERGDFRGAYRHETQWEDLEMSYRRIGNYFLTFNAVE</sequence>
<dbReference type="GO" id="GO:0000287">
    <property type="term" value="F:magnesium ion binding"/>
    <property type="evidence" value="ECO:0007669"/>
    <property type="project" value="InterPro"/>
</dbReference>
<dbReference type="AlphaFoldDB" id="A0A1G8ZXR1"/>
<dbReference type="InterPro" id="IPR037143">
    <property type="entry name" value="4-PPantetheinyl_Trfase_dom_sf"/>
</dbReference>
<accession>A0A1G8ZXR1</accession>
<dbReference type="Pfam" id="PF01648">
    <property type="entry name" value="ACPS"/>
    <property type="match status" value="1"/>
</dbReference>
<dbReference type="Gene3D" id="3.90.470.20">
    <property type="entry name" value="4'-phosphopantetheinyl transferase domain"/>
    <property type="match status" value="2"/>
</dbReference>
<keyword evidence="5" id="KW-1185">Reference proteome</keyword>
<evidence type="ECO:0000313" key="5">
    <source>
        <dbReference type="Proteomes" id="UP000198510"/>
    </source>
</evidence>
<dbReference type="InterPro" id="IPR041354">
    <property type="entry name" value="4PPT_N"/>
</dbReference>
<dbReference type="InterPro" id="IPR008278">
    <property type="entry name" value="4-PPantetheinyl_Trfase_dom"/>
</dbReference>
<keyword evidence="1 4" id="KW-0808">Transferase</keyword>
<dbReference type="EMBL" id="FNFO01000002">
    <property type="protein sequence ID" value="SDK19906.1"/>
    <property type="molecule type" value="Genomic_DNA"/>
</dbReference>
<gene>
    <name evidence="4" type="ORF">SAMN05421823_102121</name>
</gene>
<dbReference type="Proteomes" id="UP000198510">
    <property type="component" value="Unassembled WGS sequence"/>
</dbReference>